<protein>
    <submittedName>
        <fullName evidence="5">AraC-like DNA-binding protein</fullName>
    </submittedName>
</protein>
<evidence type="ECO:0000259" key="4">
    <source>
        <dbReference type="PROSITE" id="PS01124"/>
    </source>
</evidence>
<evidence type="ECO:0000313" key="5">
    <source>
        <dbReference type="EMBL" id="PKB13973.1"/>
    </source>
</evidence>
<dbReference type="SMART" id="SM00342">
    <property type="entry name" value="HTH_ARAC"/>
    <property type="match status" value="1"/>
</dbReference>
<evidence type="ECO:0000256" key="1">
    <source>
        <dbReference type="ARBA" id="ARBA00023015"/>
    </source>
</evidence>
<dbReference type="OrthoDB" id="323290at2"/>
<keyword evidence="6" id="KW-1185">Reference proteome</keyword>
<dbReference type="InterPro" id="IPR018060">
    <property type="entry name" value="HTH_AraC"/>
</dbReference>
<gene>
    <name evidence="5" type="ORF">B0I00_2601</name>
</gene>
<dbReference type="EMBL" id="PHUF01000005">
    <property type="protein sequence ID" value="PKB13973.1"/>
    <property type="molecule type" value="Genomic_DNA"/>
</dbReference>
<dbReference type="GO" id="GO:0003700">
    <property type="term" value="F:DNA-binding transcription factor activity"/>
    <property type="evidence" value="ECO:0007669"/>
    <property type="project" value="InterPro"/>
</dbReference>
<dbReference type="PROSITE" id="PS01124">
    <property type="entry name" value="HTH_ARAC_FAMILY_2"/>
    <property type="match status" value="1"/>
</dbReference>
<name>A0A2N0H4X8_9SPHN</name>
<proteinExistence type="predicted"/>
<dbReference type="RefSeq" id="WP_100867835.1">
    <property type="nucleotide sequence ID" value="NZ_PHUF01000005.1"/>
</dbReference>
<organism evidence="5 6">
    <name type="scientific">Novosphingobium kunmingense</name>
    <dbReference type="NCBI Taxonomy" id="1211806"/>
    <lineage>
        <taxon>Bacteria</taxon>
        <taxon>Pseudomonadati</taxon>
        <taxon>Pseudomonadota</taxon>
        <taxon>Alphaproteobacteria</taxon>
        <taxon>Sphingomonadales</taxon>
        <taxon>Sphingomonadaceae</taxon>
        <taxon>Novosphingobium</taxon>
    </lineage>
</organism>
<evidence type="ECO:0000256" key="2">
    <source>
        <dbReference type="ARBA" id="ARBA00023125"/>
    </source>
</evidence>
<evidence type="ECO:0000313" key="6">
    <source>
        <dbReference type="Proteomes" id="UP000232587"/>
    </source>
</evidence>
<feature type="domain" description="HTH araC/xylS-type" evidence="4">
    <location>
        <begin position="205"/>
        <end position="288"/>
    </location>
</feature>
<sequence>MNQGIRANRGGRGETQAADVRLTSSELIRISHFAVPEPLAPFVTTLYHFTCDEARLSDVIPAGIGYVMVLLKGTPSVTFGDKVAVPGLPLSLLTPTSAAAQVQADGALHLVGAALSPLGWGSLTALPAFDYRDRVLPADDFLGEDAPRLLARWQDGYASGLQGGEAISLELAAALASRMTLPPPRHIALIRDTGAWLSSSLAPAIGDLGTGSGYSSRQIERLVKRYFGATPGELVRKYRALRVAALLQSPDCTDEQAAQLIDLFYDQSHLIREMRHYLGRTPSRLAGEESALTRAVNGIDNYREREPSFARIPEG</sequence>
<evidence type="ECO:0000256" key="3">
    <source>
        <dbReference type="ARBA" id="ARBA00023163"/>
    </source>
</evidence>
<comment type="caution">
    <text evidence="5">The sequence shown here is derived from an EMBL/GenBank/DDBJ whole genome shotgun (WGS) entry which is preliminary data.</text>
</comment>
<keyword evidence="1" id="KW-0805">Transcription regulation</keyword>
<dbReference type="Gene3D" id="1.10.10.60">
    <property type="entry name" value="Homeodomain-like"/>
    <property type="match status" value="1"/>
</dbReference>
<dbReference type="Pfam" id="PF12833">
    <property type="entry name" value="HTH_18"/>
    <property type="match status" value="1"/>
</dbReference>
<accession>A0A2N0H4X8</accession>
<keyword evidence="3" id="KW-0804">Transcription</keyword>
<keyword evidence="2 5" id="KW-0238">DNA-binding</keyword>
<dbReference type="InterPro" id="IPR050204">
    <property type="entry name" value="AraC_XylS_family_regulators"/>
</dbReference>
<dbReference type="PANTHER" id="PTHR46796">
    <property type="entry name" value="HTH-TYPE TRANSCRIPTIONAL ACTIVATOR RHAS-RELATED"/>
    <property type="match status" value="1"/>
</dbReference>
<dbReference type="AlphaFoldDB" id="A0A2N0H4X8"/>
<dbReference type="GO" id="GO:0043565">
    <property type="term" value="F:sequence-specific DNA binding"/>
    <property type="evidence" value="ECO:0007669"/>
    <property type="project" value="InterPro"/>
</dbReference>
<dbReference type="Proteomes" id="UP000232587">
    <property type="component" value="Unassembled WGS sequence"/>
</dbReference>
<reference evidence="5 6" key="1">
    <citation type="submission" date="2017-11" db="EMBL/GenBank/DDBJ databases">
        <title>Genomic Encyclopedia of Type Strains, Phase III (KMG-III): the genomes of soil and plant-associated and newly described type strains.</title>
        <authorList>
            <person name="Whitman W."/>
        </authorList>
    </citation>
    <scope>NUCLEOTIDE SEQUENCE [LARGE SCALE GENOMIC DNA]</scope>
    <source>
        <strain evidence="5 6">CGMCC 1.12274</strain>
    </source>
</reference>